<evidence type="ECO:0000313" key="2">
    <source>
        <dbReference type="Proteomes" id="UP000011115"/>
    </source>
</evidence>
<dbReference type="PaxDb" id="4113-PGSC0003DMT400085435"/>
<accession>M1D9H6</accession>
<dbReference type="AlphaFoldDB" id="M1D9H6"/>
<dbReference type="Gramene" id="PGSC0003DMT400085435">
    <property type="protein sequence ID" value="PGSC0003DMT400085435"/>
    <property type="gene ID" value="PGSC0003DMG400035006"/>
</dbReference>
<organism evidence="1 2">
    <name type="scientific">Solanum tuberosum</name>
    <name type="common">Potato</name>
    <dbReference type="NCBI Taxonomy" id="4113"/>
    <lineage>
        <taxon>Eukaryota</taxon>
        <taxon>Viridiplantae</taxon>
        <taxon>Streptophyta</taxon>
        <taxon>Embryophyta</taxon>
        <taxon>Tracheophyta</taxon>
        <taxon>Spermatophyta</taxon>
        <taxon>Magnoliopsida</taxon>
        <taxon>eudicotyledons</taxon>
        <taxon>Gunneridae</taxon>
        <taxon>Pentapetalae</taxon>
        <taxon>asterids</taxon>
        <taxon>lamiids</taxon>
        <taxon>Solanales</taxon>
        <taxon>Solanaceae</taxon>
        <taxon>Solanoideae</taxon>
        <taxon>Solaneae</taxon>
        <taxon>Solanum</taxon>
    </lineage>
</organism>
<reference evidence="1" key="2">
    <citation type="submission" date="2015-06" db="UniProtKB">
        <authorList>
            <consortium name="EnsemblPlants"/>
        </authorList>
    </citation>
    <scope>IDENTIFICATION</scope>
    <source>
        <strain evidence="1">DM1-3 516 R44</strain>
    </source>
</reference>
<proteinExistence type="predicted"/>
<reference evidence="2" key="1">
    <citation type="journal article" date="2011" name="Nature">
        <title>Genome sequence and analysis of the tuber crop potato.</title>
        <authorList>
            <consortium name="The Potato Genome Sequencing Consortium"/>
        </authorList>
    </citation>
    <scope>NUCLEOTIDE SEQUENCE [LARGE SCALE GENOMIC DNA]</scope>
    <source>
        <strain evidence="2">cv. DM1-3 516 R44</strain>
    </source>
</reference>
<name>M1D9H6_SOLTU</name>
<dbReference type="HOGENOM" id="CLU_2836241_0_0_1"/>
<evidence type="ECO:0000313" key="1">
    <source>
        <dbReference type="EnsemblPlants" id="PGSC0003DMT400085435"/>
    </source>
</evidence>
<dbReference type="InParanoid" id="M1D9H6"/>
<dbReference type="EnsemblPlants" id="PGSC0003DMT400085435">
    <property type="protein sequence ID" value="PGSC0003DMT400085435"/>
    <property type="gene ID" value="PGSC0003DMG400035006"/>
</dbReference>
<sequence>MSVAAVLMVVAEECEVVGDVFVVVGGDTSYDDGVVDSDGGGGGGYRDRNGGEMDIFINDGGSPVSG</sequence>
<protein>
    <submittedName>
        <fullName evidence="1">Uncharacterized protein</fullName>
    </submittedName>
</protein>
<dbReference type="Proteomes" id="UP000011115">
    <property type="component" value="Unassembled WGS sequence"/>
</dbReference>
<keyword evidence="2" id="KW-1185">Reference proteome</keyword>